<feature type="domain" description="HTH tetR-type" evidence="2">
    <location>
        <begin position="3"/>
        <end position="38"/>
    </location>
</feature>
<gene>
    <name evidence="3" type="ORF">MNBD_ACTINO01-1371</name>
</gene>
<dbReference type="InterPro" id="IPR009057">
    <property type="entry name" value="Homeodomain-like_sf"/>
</dbReference>
<feature type="non-terminal residue" evidence="3">
    <location>
        <position position="1"/>
    </location>
</feature>
<proteinExistence type="predicted"/>
<dbReference type="Gene3D" id="1.10.10.60">
    <property type="entry name" value="Homeodomain-like"/>
    <property type="match status" value="1"/>
</dbReference>
<dbReference type="SUPFAM" id="SSF46689">
    <property type="entry name" value="Homeodomain-like"/>
    <property type="match status" value="1"/>
</dbReference>
<name>A0A3B0SKZ2_9ZZZZ</name>
<evidence type="ECO:0000256" key="1">
    <source>
        <dbReference type="ARBA" id="ARBA00023125"/>
    </source>
</evidence>
<protein>
    <recommendedName>
        <fullName evidence="2">HTH tetR-type domain-containing protein</fullName>
    </recommendedName>
</protein>
<dbReference type="InterPro" id="IPR001647">
    <property type="entry name" value="HTH_TetR"/>
</dbReference>
<accession>A0A3B0SKZ2</accession>
<reference evidence="3" key="1">
    <citation type="submission" date="2018-06" db="EMBL/GenBank/DDBJ databases">
        <authorList>
            <person name="Zhirakovskaya E."/>
        </authorList>
    </citation>
    <scope>NUCLEOTIDE SEQUENCE</scope>
</reference>
<organism evidence="3">
    <name type="scientific">hydrothermal vent metagenome</name>
    <dbReference type="NCBI Taxonomy" id="652676"/>
    <lineage>
        <taxon>unclassified sequences</taxon>
        <taxon>metagenomes</taxon>
        <taxon>ecological metagenomes</taxon>
    </lineage>
</organism>
<sequence length="64" mass="6777">DDIVAGAGRRFAAHGYHGTSMRDLSEDLGILGSSIYSHDGGKLSRSQVASDIYSFVCRGLCKDG</sequence>
<dbReference type="AlphaFoldDB" id="A0A3B0SKZ2"/>
<dbReference type="Pfam" id="PF00440">
    <property type="entry name" value="TetR_N"/>
    <property type="match status" value="1"/>
</dbReference>
<evidence type="ECO:0000259" key="2">
    <source>
        <dbReference type="Pfam" id="PF00440"/>
    </source>
</evidence>
<keyword evidence="1" id="KW-0238">DNA-binding</keyword>
<dbReference type="EMBL" id="UOEI01000301">
    <property type="protein sequence ID" value="VAW01389.1"/>
    <property type="molecule type" value="Genomic_DNA"/>
</dbReference>
<evidence type="ECO:0000313" key="3">
    <source>
        <dbReference type="EMBL" id="VAW01389.1"/>
    </source>
</evidence>
<dbReference type="GO" id="GO:0003677">
    <property type="term" value="F:DNA binding"/>
    <property type="evidence" value="ECO:0007669"/>
    <property type="project" value="UniProtKB-KW"/>
</dbReference>